<feature type="compositionally biased region" description="Low complexity" evidence="1">
    <location>
        <begin position="86"/>
        <end position="103"/>
    </location>
</feature>
<reference evidence="2" key="1">
    <citation type="journal article" date="2023" name="Mol. Phylogenet. Evol.">
        <title>Genome-scale phylogeny and comparative genomics of the fungal order Sordariales.</title>
        <authorList>
            <person name="Hensen N."/>
            <person name="Bonometti L."/>
            <person name="Westerberg I."/>
            <person name="Brannstrom I.O."/>
            <person name="Guillou S."/>
            <person name="Cros-Aarteil S."/>
            <person name="Calhoun S."/>
            <person name="Haridas S."/>
            <person name="Kuo A."/>
            <person name="Mondo S."/>
            <person name="Pangilinan J."/>
            <person name="Riley R."/>
            <person name="LaButti K."/>
            <person name="Andreopoulos B."/>
            <person name="Lipzen A."/>
            <person name="Chen C."/>
            <person name="Yan M."/>
            <person name="Daum C."/>
            <person name="Ng V."/>
            <person name="Clum A."/>
            <person name="Steindorff A."/>
            <person name="Ohm R.A."/>
            <person name="Martin F."/>
            <person name="Silar P."/>
            <person name="Natvig D.O."/>
            <person name="Lalanne C."/>
            <person name="Gautier V."/>
            <person name="Ament-Velasquez S.L."/>
            <person name="Kruys A."/>
            <person name="Hutchinson M.I."/>
            <person name="Powell A.J."/>
            <person name="Barry K."/>
            <person name="Miller A.N."/>
            <person name="Grigoriev I.V."/>
            <person name="Debuchy R."/>
            <person name="Gladieux P."/>
            <person name="Hiltunen Thoren M."/>
            <person name="Johannesson H."/>
        </authorList>
    </citation>
    <scope>NUCLEOTIDE SEQUENCE</scope>
    <source>
        <strain evidence="2">CBS 757.83</strain>
    </source>
</reference>
<evidence type="ECO:0000256" key="1">
    <source>
        <dbReference type="SAM" id="MobiDB-lite"/>
    </source>
</evidence>
<dbReference type="Proteomes" id="UP001305647">
    <property type="component" value="Unassembled WGS sequence"/>
</dbReference>
<accession>A0AAN6T538</accession>
<sequence length="283" mass="31925">MPHTPPTFSFGRAGPRQHNHRPTFSSPLSSSPIRASGLLSPPATSHQQQQNYQTTSQPLSPCDPNHLNTLPRETQSSPILGKSVFGSNTPNITNNGSNSINSSKFRFASRPARPNPLLKRREDAQDGRRRLFFQNVRQRQEDRRWEMRGGEDEVRLPSCSLLKLEWWRHNRERLQAKEAELAEYLGPMMDADVFVREEEEFQRAAAQEEDGDAMMADFIAQQEEAEVEALLAALEYREGDGSSSPLHFSDDEDYDGLFMDLIQSQQGAQGAQGLAHSQDVEMS</sequence>
<protein>
    <submittedName>
        <fullName evidence="2">Uncharacterized protein</fullName>
    </submittedName>
</protein>
<keyword evidence="3" id="KW-1185">Reference proteome</keyword>
<comment type="caution">
    <text evidence="2">The sequence shown here is derived from an EMBL/GenBank/DDBJ whole genome shotgun (WGS) entry which is preliminary data.</text>
</comment>
<evidence type="ECO:0000313" key="3">
    <source>
        <dbReference type="Proteomes" id="UP001305647"/>
    </source>
</evidence>
<evidence type="ECO:0000313" key="2">
    <source>
        <dbReference type="EMBL" id="KAK4104561.1"/>
    </source>
</evidence>
<feature type="compositionally biased region" description="Polar residues" evidence="1">
    <location>
        <begin position="66"/>
        <end position="78"/>
    </location>
</feature>
<name>A0AAN6T538_9PEZI</name>
<organism evidence="2 3">
    <name type="scientific">Parathielavia hyrcaniae</name>
    <dbReference type="NCBI Taxonomy" id="113614"/>
    <lineage>
        <taxon>Eukaryota</taxon>
        <taxon>Fungi</taxon>
        <taxon>Dikarya</taxon>
        <taxon>Ascomycota</taxon>
        <taxon>Pezizomycotina</taxon>
        <taxon>Sordariomycetes</taxon>
        <taxon>Sordariomycetidae</taxon>
        <taxon>Sordariales</taxon>
        <taxon>Chaetomiaceae</taxon>
        <taxon>Parathielavia</taxon>
    </lineage>
</organism>
<feature type="compositionally biased region" description="Low complexity" evidence="1">
    <location>
        <begin position="44"/>
        <end position="57"/>
    </location>
</feature>
<gene>
    <name evidence="2" type="ORF">N658DRAFT_464217</name>
</gene>
<proteinExistence type="predicted"/>
<dbReference type="EMBL" id="MU863626">
    <property type="protein sequence ID" value="KAK4104561.1"/>
    <property type="molecule type" value="Genomic_DNA"/>
</dbReference>
<reference evidence="2" key="2">
    <citation type="submission" date="2023-05" db="EMBL/GenBank/DDBJ databases">
        <authorList>
            <consortium name="Lawrence Berkeley National Laboratory"/>
            <person name="Steindorff A."/>
            <person name="Hensen N."/>
            <person name="Bonometti L."/>
            <person name="Westerberg I."/>
            <person name="Brannstrom I.O."/>
            <person name="Guillou S."/>
            <person name="Cros-Aarteil S."/>
            <person name="Calhoun S."/>
            <person name="Haridas S."/>
            <person name="Kuo A."/>
            <person name="Mondo S."/>
            <person name="Pangilinan J."/>
            <person name="Riley R."/>
            <person name="Labutti K."/>
            <person name="Andreopoulos B."/>
            <person name="Lipzen A."/>
            <person name="Chen C."/>
            <person name="Yanf M."/>
            <person name="Daum C."/>
            <person name="Ng V."/>
            <person name="Clum A."/>
            <person name="Ohm R."/>
            <person name="Martin F."/>
            <person name="Silar P."/>
            <person name="Natvig D."/>
            <person name="Lalanne C."/>
            <person name="Gautier V."/>
            <person name="Ament-Velasquez S.L."/>
            <person name="Kruys A."/>
            <person name="Hutchinson M.I."/>
            <person name="Powell A.J."/>
            <person name="Barry K."/>
            <person name="Miller A.N."/>
            <person name="Grigoriev I.V."/>
            <person name="Debuchy R."/>
            <person name="Gladieux P."/>
            <person name="Thoren M.H."/>
            <person name="Johannesson H."/>
        </authorList>
    </citation>
    <scope>NUCLEOTIDE SEQUENCE</scope>
    <source>
        <strain evidence="2">CBS 757.83</strain>
    </source>
</reference>
<feature type="region of interest" description="Disordered" evidence="1">
    <location>
        <begin position="1"/>
        <end position="125"/>
    </location>
</feature>
<dbReference type="AlphaFoldDB" id="A0AAN6T538"/>